<comment type="caution">
    <text evidence="10">The sequence shown here is derived from an EMBL/GenBank/DDBJ whole genome shotgun (WGS) entry which is preliminary data.</text>
</comment>
<dbReference type="Pfam" id="PF01545">
    <property type="entry name" value="Cation_efflux"/>
    <property type="match status" value="1"/>
</dbReference>
<keyword evidence="11" id="KW-1185">Reference proteome</keyword>
<organism evidence="10 11">
    <name type="scientific">Lacrimispora xylanisolvens</name>
    <dbReference type="NCBI Taxonomy" id="384636"/>
    <lineage>
        <taxon>Bacteria</taxon>
        <taxon>Bacillati</taxon>
        <taxon>Bacillota</taxon>
        <taxon>Clostridia</taxon>
        <taxon>Lachnospirales</taxon>
        <taxon>Lachnospiraceae</taxon>
        <taxon>Lacrimispora</taxon>
    </lineage>
</organism>
<feature type="domain" description="Cation efflux protein cytoplasmic" evidence="9">
    <location>
        <begin position="222"/>
        <end position="298"/>
    </location>
</feature>
<evidence type="ECO:0000259" key="8">
    <source>
        <dbReference type="Pfam" id="PF01545"/>
    </source>
</evidence>
<evidence type="ECO:0000256" key="3">
    <source>
        <dbReference type="ARBA" id="ARBA00022448"/>
    </source>
</evidence>
<comment type="similarity">
    <text evidence="2">Belongs to the cation diffusion facilitator (CDF) transporter (TC 2.A.4) family.</text>
</comment>
<dbReference type="InterPro" id="IPR027470">
    <property type="entry name" value="Cation_efflux_CTD"/>
</dbReference>
<dbReference type="PANTHER" id="PTHR43840">
    <property type="entry name" value="MITOCHONDRIAL METAL TRANSPORTER 1-RELATED"/>
    <property type="match status" value="1"/>
</dbReference>
<dbReference type="GO" id="GO:0008324">
    <property type="term" value="F:monoatomic cation transmembrane transporter activity"/>
    <property type="evidence" value="ECO:0007669"/>
    <property type="project" value="InterPro"/>
</dbReference>
<dbReference type="InterPro" id="IPR050291">
    <property type="entry name" value="CDF_Transporter"/>
</dbReference>
<dbReference type="EMBL" id="PTJA01000007">
    <property type="protein sequence ID" value="PPK80278.1"/>
    <property type="molecule type" value="Genomic_DNA"/>
</dbReference>
<dbReference type="PANTHER" id="PTHR43840:SF15">
    <property type="entry name" value="MITOCHONDRIAL METAL TRANSPORTER 1-RELATED"/>
    <property type="match status" value="1"/>
</dbReference>
<reference evidence="10 11" key="1">
    <citation type="submission" date="2018-02" db="EMBL/GenBank/DDBJ databases">
        <title>Genomic Encyclopedia of Archaeal and Bacterial Type Strains, Phase II (KMG-II): from individual species to whole genera.</title>
        <authorList>
            <person name="Goeker M."/>
        </authorList>
    </citation>
    <scope>NUCLEOTIDE SEQUENCE [LARGE SCALE GENOMIC DNA]</scope>
    <source>
        <strain evidence="10 11">DSM 3808</strain>
    </source>
</reference>
<dbReference type="InterPro" id="IPR027469">
    <property type="entry name" value="Cation_efflux_TMD_sf"/>
</dbReference>
<evidence type="ECO:0000256" key="5">
    <source>
        <dbReference type="ARBA" id="ARBA00022989"/>
    </source>
</evidence>
<dbReference type="Gene3D" id="1.20.1510.10">
    <property type="entry name" value="Cation efflux protein transmembrane domain"/>
    <property type="match status" value="1"/>
</dbReference>
<dbReference type="RefSeq" id="WP_104437593.1">
    <property type="nucleotide sequence ID" value="NZ_PTJA01000007.1"/>
</dbReference>
<evidence type="ECO:0000313" key="11">
    <source>
        <dbReference type="Proteomes" id="UP000237749"/>
    </source>
</evidence>
<protein>
    <submittedName>
        <fullName evidence="10">Cation diffusion facilitator family transporter</fullName>
    </submittedName>
</protein>
<dbReference type="SUPFAM" id="SSF160240">
    <property type="entry name" value="Cation efflux protein cytoplasmic domain-like"/>
    <property type="match status" value="1"/>
</dbReference>
<comment type="subcellular location">
    <subcellularLocation>
        <location evidence="1">Membrane</location>
        <topology evidence="1">Multi-pass membrane protein</topology>
    </subcellularLocation>
</comment>
<dbReference type="FunFam" id="1.20.1510.10:FF:000006">
    <property type="entry name" value="Divalent cation efflux transporter"/>
    <property type="match status" value="1"/>
</dbReference>
<dbReference type="Proteomes" id="UP000237749">
    <property type="component" value="Unassembled WGS sequence"/>
</dbReference>
<keyword evidence="6 7" id="KW-0472">Membrane</keyword>
<dbReference type="AlphaFoldDB" id="A0A2S6HRL7"/>
<accession>A0A2S6HRL7</accession>
<feature type="transmembrane region" description="Helical" evidence="7">
    <location>
        <begin position="192"/>
        <end position="209"/>
    </location>
</feature>
<evidence type="ECO:0000259" key="9">
    <source>
        <dbReference type="Pfam" id="PF16916"/>
    </source>
</evidence>
<dbReference type="SUPFAM" id="SSF161111">
    <property type="entry name" value="Cation efflux protein transmembrane domain-like"/>
    <property type="match status" value="1"/>
</dbReference>
<evidence type="ECO:0000256" key="4">
    <source>
        <dbReference type="ARBA" id="ARBA00022692"/>
    </source>
</evidence>
<evidence type="ECO:0000256" key="2">
    <source>
        <dbReference type="ARBA" id="ARBA00008114"/>
    </source>
</evidence>
<dbReference type="GO" id="GO:0016020">
    <property type="term" value="C:membrane"/>
    <property type="evidence" value="ECO:0007669"/>
    <property type="project" value="UniProtKB-SubCell"/>
</dbReference>
<evidence type="ECO:0000256" key="1">
    <source>
        <dbReference type="ARBA" id="ARBA00004141"/>
    </source>
</evidence>
<dbReference type="Pfam" id="PF16916">
    <property type="entry name" value="ZT_dimer"/>
    <property type="match status" value="1"/>
</dbReference>
<gene>
    <name evidence="10" type="ORF">BXY41_107210</name>
</gene>
<name>A0A2S6HRL7_9FIRM</name>
<evidence type="ECO:0000313" key="10">
    <source>
        <dbReference type="EMBL" id="PPK80278.1"/>
    </source>
</evidence>
<evidence type="ECO:0000256" key="6">
    <source>
        <dbReference type="ARBA" id="ARBA00023136"/>
    </source>
</evidence>
<keyword evidence="3" id="KW-0813">Transport</keyword>
<sequence length="306" mass="33176">MKRITGLKKEKDGKSLAMHVSVVSIVINLMLSAFKLAAGMLGHSGAMISDAVHSASDVFSTFIVMIGVQLADKKSDKEHPYGHDRMECVASAILASLLMATGVVIGITGIKVIIGQNGKTAEIPGLIALVAAVLSIVVKEWMYWYTRAAAKKINSGAVMADAWHHRSDALSSVGAMIGIGGARMGVPVLDPLASIVICIFIGKAAIDIFRDSMDKMIDKSCDEDTVQKMKEFAMSVMGVKRIDDIRTRMFGAKVYVDIEIAAEGKLELVRSHEIAEKVHLCIEEHFPDVKHCMVHVNPVLDMEEND</sequence>
<dbReference type="Gene3D" id="3.30.70.1350">
    <property type="entry name" value="Cation efflux protein, cytoplasmic domain"/>
    <property type="match status" value="1"/>
</dbReference>
<dbReference type="NCBIfam" id="TIGR01297">
    <property type="entry name" value="CDF"/>
    <property type="match status" value="1"/>
</dbReference>
<feature type="transmembrane region" description="Helical" evidence="7">
    <location>
        <begin position="92"/>
        <end position="114"/>
    </location>
</feature>
<evidence type="ECO:0000256" key="7">
    <source>
        <dbReference type="SAM" id="Phobius"/>
    </source>
</evidence>
<dbReference type="OrthoDB" id="9806522at2"/>
<keyword evidence="5 7" id="KW-1133">Transmembrane helix</keyword>
<dbReference type="InterPro" id="IPR058533">
    <property type="entry name" value="Cation_efflux_TM"/>
</dbReference>
<feature type="transmembrane region" description="Helical" evidence="7">
    <location>
        <begin position="126"/>
        <end position="146"/>
    </location>
</feature>
<feature type="domain" description="Cation efflux protein transmembrane" evidence="8">
    <location>
        <begin position="22"/>
        <end position="215"/>
    </location>
</feature>
<dbReference type="InterPro" id="IPR002524">
    <property type="entry name" value="Cation_efflux"/>
</dbReference>
<keyword evidence="4 7" id="KW-0812">Transmembrane</keyword>
<feature type="transmembrane region" description="Helical" evidence="7">
    <location>
        <begin position="20"/>
        <end position="39"/>
    </location>
</feature>
<proteinExistence type="inferred from homology"/>
<dbReference type="InterPro" id="IPR036837">
    <property type="entry name" value="Cation_efflux_CTD_sf"/>
</dbReference>